<dbReference type="RefSeq" id="WP_380425546.1">
    <property type="nucleotide sequence ID" value="NZ_JBHRZV010000027.1"/>
</dbReference>
<dbReference type="Proteomes" id="UP001595807">
    <property type="component" value="Unassembled WGS sequence"/>
</dbReference>
<comment type="domain">
    <text evidence="9">The J domain is necessary and sufficient to stimulate DnaK ATPase activity. Zinc center 1 plays an important role in the autonomous, DnaK-independent chaperone activity of DnaJ. Zinc center 2 is essential for interaction with DnaK and for DnaJ activity.</text>
</comment>
<dbReference type="SUPFAM" id="SSF49493">
    <property type="entry name" value="HSP40/DnaJ peptide-binding domain"/>
    <property type="match status" value="2"/>
</dbReference>
<keyword evidence="4 9" id="KW-0677">Repeat</keyword>
<keyword evidence="7 9" id="KW-0346">Stress response</keyword>
<evidence type="ECO:0000259" key="11">
    <source>
        <dbReference type="PROSITE" id="PS50076"/>
    </source>
</evidence>
<keyword evidence="5 9" id="KW-0863">Zinc-finger</keyword>
<dbReference type="Pfam" id="PF00226">
    <property type="entry name" value="DnaJ"/>
    <property type="match status" value="1"/>
</dbReference>
<keyword evidence="2 9" id="KW-0235">DNA replication</keyword>
<dbReference type="Pfam" id="PF00684">
    <property type="entry name" value="DnaJ_CXXCXGXG"/>
    <property type="match status" value="1"/>
</dbReference>
<feature type="repeat" description="CXXCXGXG motif" evidence="9">
    <location>
        <begin position="149"/>
        <end position="156"/>
    </location>
</feature>
<dbReference type="SMART" id="SM00271">
    <property type="entry name" value="DnaJ"/>
    <property type="match status" value="1"/>
</dbReference>
<evidence type="ECO:0000256" key="3">
    <source>
        <dbReference type="ARBA" id="ARBA00022723"/>
    </source>
</evidence>
<dbReference type="PROSITE" id="PS00636">
    <property type="entry name" value="DNAJ_1"/>
    <property type="match status" value="1"/>
</dbReference>
<dbReference type="PROSITE" id="PS51188">
    <property type="entry name" value="ZF_CR"/>
    <property type="match status" value="1"/>
</dbReference>
<proteinExistence type="inferred from homology"/>
<dbReference type="CDD" id="cd10747">
    <property type="entry name" value="DnaJ_C"/>
    <property type="match status" value="1"/>
</dbReference>
<evidence type="ECO:0000259" key="12">
    <source>
        <dbReference type="PROSITE" id="PS51188"/>
    </source>
</evidence>
<dbReference type="PRINTS" id="PR00625">
    <property type="entry name" value="JDOMAIN"/>
</dbReference>
<accession>A0ABV8CVG5</accession>
<comment type="subcellular location">
    <subcellularLocation>
        <location evidence="9">Cytoplasm</location>
    </subcellularLocation>
</comment>
<feature type="binding site" evidence="9">
    <location>
        <position position="195"/>
    </location>
    <ligand>
        <name>Zn(2+)</name>
        <dbReference type="ChEBI" id="CHEBI:29105"/>
        <label>2</label>
    </ligand>
</feature>
<feature type="repeat" description="CXXCXGXG motif" evidence="9">
    <location>
        <begin position="192"/>
        <end position="199"/>
    </location>
</feature>
<organism evidence="13 14">
    <name type="scientific">Streptococcus caprae</name>
    <dbReference type="NCBI Taxonomy" id="1640501"/>
    <lineage>
        <taxon>Bacteria</taxon>
        <taxon>Bacillati</taxon>
        <taxon>Bacillota</taxon>
        <taxon>Bacilli</taxon>
        <taxon>Lactobacillales</taxon>
        <taxon>Streptococcaceae</taxon>
        <taxon>Streptococcus</taxon>
    </lineage>
</organism>
<sequence length="380" mass="40766">MNNTEYYDRLGVSKSASQDEIKKAYRKLSKKYHPDINKEAGAEQKYKDVQEAYETLGDEQKRANYDQFGAAGANGGFGGGAGGFGGFDGGGFGGFEDIFSSFFGGATGASRNPNAPRQGDDLQYRINLSFEEAIFGIEKEIKYNRETTCHTCTGSGCKPGTSPITCSKCRGTGVINIDTQTPLGMMRRQATCDVCHGRGQEIKDPCQTCRGTGHEDESHSVSVKIPAGVETGQQIRLQGQGEAGFNGGPYGDLFVVISVQPSDKFKRDGSTIYYNLDLNFVQAALGDTIDVPTVHGDVALSIPAGTQTGKTFRLKGKGAPRLRGNGQGDQHVTVTVVTPTKLNDAQKQALKDFAAASGMSDVHPKKKGFFDKMKDAFEGE</sequence>
<dbReference type="SUPFAM" id="SSF46565">
    <property type="entry name" value="Chaperone J-domain"/>
    <property type="match status" value="1"/>
</dbReference>
<dbReference type="Gene3D" id="1.10.287.110">
    <property type="entry name" value="DnaJ domain"/>
    <property type="match status" value="1"/>
</dbReference>
<keyword evidence="3 9" id="KW-0479">Metal-binding</keyword>
<dbReference type="Pfam" id="PF01556">
    <property type="entry name" value="DnaJ_C"/>
    <property type="match status" value="1"/>
</dbReference>
<comment type="similarity">
    <text evidence="9">Belongs to the DnaJ family.</text>
</comment>
<evidence type="ECO:0000256" key="8">
    <source>
        <dbReference type="ARBA" id="ARBA00023186"/>
    </source>
</evidence>
<dbReference type="NCBIfam" id="NF010869">
    <property type="entry name" value="PRK14276.1"/>
    <property type="match status" value="1"/>
</dbReference>
<keyword evidence="1 9" id="KW-0963">Cytoplasm</keyword>
<comment type="cofactor">
    <cofactor evidence="9">
        <name>Zn(2+)</name>
        <dbReference type="ChEBI" id="CHEBI:29105"/>
    </cofactor>
    <text evidence="9">Binds 2 Zn(2+) ions per monomer.</text>
</comment>
<dbReference type="Gene3D" id="2.60.260.20">
    <property type="entry name" value="Urease metallochaperone UreE, N-terminal domain"/>
    <property type="match status" value="2"/>
</dbReference>
<dbReference type="InterPro" id="IPR001623">
    <property type="entry name" value="DnaJ_domain"/>
</dbReference>
<evidence type="ECO:0000256" key="6">
    <source>
        <dbReference type="ARBA" id="ARBA00022833"/>
    </source>
</evidence>
<keyword evidence="14" id="KW-1185">Reference proteome</keyword>
<feature type="binding site" evidence="9">
    <location>
        <position position="209"/>
    </location>
    <ligand>
        <name>Zn(2+)</name>
        <dbReference type="ChEBI" id="CHEBI:29105"/>
        <label>1</label>
    </ligand>
</feature>
<dbReference type="InterPro" id="IPR002939">
    <property type="entry name" value="DnaJ_C"/>
</dbReference>
<evidence type="ECO:0000256" key="9">
    <source>
        <dbReference type="HAMAP-Rule" id="MF_01152"/>
    </source>
</evidence>
<evidence type="ECO:0000256" key="7">
    <source>
        <dbReference type="ARBA" id="ARBA00023016"/>
    </source>
</evidence>
<feature type="binding site" evidence="9">
    <location>
        <position position="149"/>
    </location>
    <ligand>
        <name>Zn(2+)</name>
        <dbReference type="ChEBI" id="CHEBI:29105"/>
        <label>1</label>
    </ligand>
</feature>
<protein>
    <recommendedName>
        <fullName evidence="9">Chaperone protein DnaJ</fullName>
    </recommendedName>
</protein>
<reference evidence="14" key="1">
    <citation type="journal article" date="2019" name="Int. J. Syst. Evol. Microbiol.">
        <title>The Global Catalogue of Microorganisms (GCM) 10K type strain sequencing project: providing services to taxonomists for standard genome sequencing and annotation.</title>
        <authorList>
            <consortium name="The Broad Institute Genomics Platform"/>
            <consortium name="The Broad Institute Genome Sequencing Center for Infectious Disease"/>
            <person name="Wu L."/>
            <person name="Ma J."/>
        </authorList>
    </citation>
    <scope>NUCLEOTIDE SEQUENCE [LARGE SCALE GENOMIC DNA]</scope>
    <source>
        <strain evidence="14">CCUG 67170</strain>
    </source>
</reference>
<evidence type="ECO:0000256" key="4">
    <source>
        <dbReference type="ARBA" id="ARBA00022737"/>
    </source>
</evidence>
<feature type="binding site" evidence="9">
    <location>
        <position position="166"/>
    </location>
    <ligand>
        <name>Zn(2+)</name>
        <dbReference type="ChEBI" id="CHEBI:29105"/>
        <label>2</label>
    </ligand>
</feature>
<dbReference type="InterPro" id="IPR036869">
    <property type="entry name" value="J_dom_sf"/>
</dbReference>
<dbReference type="InterPro" id="IPR018253">
    <property type="entry name" value="DnaJ_domain_CS"/>
</dbReference>
<dbReference type="Gene3D" id="2.10.230.10">
    <property type="entry name" value="Heat shock protein DnaJ, cysteine-rich domain"/>
    <property type="match status" value="1"/>
</dbReference>
<feature type="binding site" evidence="9">
    <location>
        <position position="192"/>
    </location>
    <ligand>
        <name>Zn(2+)</name>
        <dbReference type="ChEBI" id="CHEBI:29105"/>
        <label>2</label>
    </ligand>
</feature>
<dbReference type="SUPFAM" id="SSF57938">
    <property type="entry name" value="DnaJ/Hsp40 cysteine-rich domain"/>
    <property type="match status" value="1"/>
</dbReference>
<dbReference type="CDD" id="cd10719">
    <property type="entry name" value="DnaJ_zf"/>
    <property type="match status" value="1"/>
</dbReference>
<feature type="binding site" evidence="9">
    <location>
        <position position="169"/>
    </location>
    <ligand>
        <name>Zn(2+)</name>
        <dbReference type="ChEBI" id="CHEBI:29105"/>
        <label>2</label>
    </ligand>
</feature>
<dbReference type="NCBIfam" id="NF008035">
    <property type="entry name" value="PRK10767.1"/>
    <property type="match status" value="1"/>
</dbReference>
<comment type="subunit">
    <text evidence="9">Homodimer.</text>
</comment>
<feature type="repeat" description="CXXCXGXG motif" evidence="9">
    <location>
        <begin position="206"/>
        <end position="213"/>
    </location>
</feature>
<keyword evidence="6 9" id="KW-0862">Zinc</keyword>
<dbReference type="HAMAP" id="MF_01152">
    <property type="entry name" value="DnaJ"/>
    <property type="match status" value="1"/>
</dbReference>
<feature type="binding site" evidence="9">
    <location>
        <position position="206"/>
    </location>
    <ligand>
        <name>Zn(2+)</name>
        <dbReference type="ChEBI" id="CHEBI:29105"/>
        <label>1</label>
    </ligand>
</feature>
<dbReference type="InterPro" id="IPR008971">
    <property type="entry name" value="HSP40/DnaJ_pept-bd"/>
</dbReference>
<keyword evidence="8 9" id="KW-0143">Chaperone</keyword>
<comment type="function">
    <text evidence="9">Participates actively in the response to hyperosmotic and heat shock by preventing the aggregation of stress-denatured proteins and by disaggregating proteins, also in an autonomous, DnaK-independent fashion. Unfolded proteins bind initially to DnaJ; upon interaction with the DnaJ-bound protein, DnaK hydrolyzes its bound ATP, resulting in the formation of a stable complex. GrpE releases ADP from DnaK; ATP binding to DnaK triggers the release of the substrate protein, thus completing the reaction cycle. Several rounds of ATP-dependent interactions between DnaJ, DnaK and GrpE are required for fully efficient folding. Also involved, together with DnaK and GrpE, in the DNA replication of plasmids through activation of initiation proteins.</text>
</comment>
<dbReference type="InterPro" id="IPR012724">
    <property type="entry name" value="DnaJ"/>
</dbReference>
<dbReference type="PANTHER" id="PTHR43096:SF48">
    <property type="entry name" value="CHAPERONE PROTEIN DNAJ"/>
    <property type="match status" value="1"/>
</dbReference>
<dbReference type="InterPro" id="IPR001305">
    <property type="entry name" value="HSP_DnaJ_Cys-rich_dom"/>
</dbReference>
<name>A0ABV8CVG5_9STRE</name>
<gene>
    <name evidence="9 13" type="primary">dnaJ</name>
    <name evidence="13" type="ORF">ACFORF_03485</name>
</gene>
<feature type="domain" description="J" evidence="11">
    <location>
        <begin position="5"/>
        <end position="69"/>
    </location>
</feature>
<feature type="zinc finger region" description="CR-type" evidence="10">
    <location>
        <begin position="136"/>
        <end position="218"/>
    </location>
</feature>
<dbReference type="CDD" id="cd06257">
    <property type="entry name" value="DnaJ"/>
    <property type="match status" value="1"/>
</dbReference>
<evidence type="ECO:0000256" key="10">
    <source>
        <dbReference type="PROSITE-ProRule" id="PRU00546"/>
    </source>
</evidence>
<evidence type="ECO:0000313" key="14">
    <source>
        <dbReference type="Proteomes" id="UP001595807"/>
    </source>
</evidence>
<dbReference type="EMBL" id="JBHRZV010000027">
    <property type="protein sequence ID" value="MFC3927685.1"/>
    <property type="molecule type" value="Genomic_DNA"/>
</dbReference>
<evidence type="ECO:0000313" key="13">
    <source>
        <dbReference type="EMBL" id="MFC3927685.1"/>
    </source>
</evidence>
<feature type="binding site" evidence="9">
    <location>
        <position position="152"/>
    </location>
    <ligand>
        <name>Zn(2+)</name>
        <dbReference type="ChEBI" id="CHEBI:29105"/>
        <label>1</label>
    </ligand>
</feature>
<dbReference type="InterPro" id="IPR036410">
    <property type="entry name" value="HSP_DnaJ_Cys-rich_dom_sf"/>
</dbReference>
<dbReference type="PANTHER" id="PTHR43096">
    <property type="entry name" value="DNAJ HOMOLOG 1, MITOCHONDRIAL-RELATED"/>
    <property type="match status" value="1"/>
</dbReference>
<evidence type="ECO:0000256" key="5">
    <source>
        <dbReference type="ARBA" id="ARBA00022771"/>
    </source>
</evidence>
<dbReference type="NCBIfam" id="TIGR02349">
    <property type="entry name" value="DnaJ_bact"/>
    <property type="match status" value="1"/>
</dbReference>
<comment type="caution">
    <text evidence="13">The sequence shown here is derived from an EMBL/GenBank/DDBJ whole genome shotgun (WGS) entry which is preliminary data.</text>
</comment>
<dbReference type="PROSITE" id="PS50076">
    <property type="entry name" value="DNAJ_2"/>
    <property type="match status" value="1"/>
</dbReference>
<feature type="repeat" description="CXXCXGXG motif" evidence="9">
    <location>
        <begin position="166"/>
        <end position="173"/>
    </location>
</feature>
<evidence type="ECO:0000256" key="2">
    <source>
        <dbReference type="ARBA" id="ARBA00022705"/>
    </source>
</evidence>
<feature type="domain" description="CR-type" evidence="12">
    <location>
        <begin position="136"/>
        <end position="218"/>
    </location>
</feature>
<evidence type="ECO:0000256" key="1">
    <source>
        <dbReference type="ARBA" id="ARBA00022490"/>
    </source>
</evidence>